<accession>U4R7A5</accession>
<dbReference type="Pfam" id="PF00156">
    <property type="entry name" value="Pribosyltran"/>
    <property type="match status" value="1"/>
</dbReference>
<reference evidence="3 4" key="1">
    <citation type="journal article" date="2013" name="Genome Announc.">
        <title>Draft Genome Sequence of the Cellulolytic Bacterium Clostridium papyrosolvens C7 (ATCC 700395).</title>
        <authorList>
            <person name="Zepeda V."/>
            <person name="Dassa B."/>
            <person name="Borovok I."/>
            <person name="Lamed R."/>
            <person name="Bayer E.A."/>
            <person name="Cate J.H."/>
        </authorList>
    </citation>
    <scope>NUCLEOTIDE SEQUENCE [LARGE SCALE GENOMIC DNA]</scope>
    <source>
        <strain evidence="3 4">C7</strain>
    </source>
</reference>
<dbReference type="SUPFAM" id="SSF53271">
    <property type="entry name" value="PRTase-like"/>
    <property type="match status" value="1"/>
</dbReference>
<feature type="domain" description="Phosphoribosyltransferase" evidence="2">
    <location>
        <begin position="132"/>
        <end position="224"/>
    </location>
</feature>
<dbReference type="PANTHER" id="PTHR47505">
    <property type="entry name" value="DNA UTILIZATION PROTEIN YHGH"/>
    <property type="match status" value="1"/>
</dbReference>
<gene>
    <name evidence="3" type="ORF">L323_00775</name>
</gene>
<dbReference type="Proteomes" id="UP000016860">
    <property type="component" value="Unassembled WGS sequence"/>
</dbReference>
<evidence type="ECO:0000313" key="4">
    <source>
        <dbReference type="Proteomes" id="UP000016860"/>
    </source>
</evidence>
<dbReference type="InterPro" id="IPR000836">
    <property type="entry name" value="PRTase_dom"/>
</dbReference>
<dbReference type="EMBL" id="ATAY01000006">
    <property type="protein sequence ID" value="EPR14368.1"/>
    <property type="molecule type" value="Genomic_DNA"/>
</dbReference>
<evidence type="ECO:0000256" key="1">
    <source>
        <dbReference type="ARBA" id="ARBA00008007"/>
    </source>
</evidence>
<keyword evidence="3" id="KW-0328">Glycosyltransferase</keyword>
<dbReference type="AlphaFoldDB" id="U4R7A5"/>
<name>U4R7A5_9FIRM</name>
<dbReference type="CDD" id="cd06223">
    <property type="entry name" value="PRTases_typeI"/>
    <property type="match status" value="1"/>
</dbReference>
<proteinExistence type="inferred from homology"/>
<organism evidence="3 4">
    <name type="scientific">Ruminiclostridium papyrosolvens C7</name>
    <dbReference type="NCBI Taxonomy" id="1330534"/>
    <lineage>
        <taxon>Bacteria</taxon>
        <taxon>Bacillati</taxon>
        <taxon>Bacillota</taxon>
        <taxon>Clostridia</taxon>
        <taxon>Eubacteriales</taxon>
        <taxon>Oscillospiraceae</taxon>
        <taxon>Ruminiclostridium</taxon>
    </lineage>
</organism>
<comment type="similarity">
    <text evidence="1">Belongs to the ComF/GntX family.</text>
</comment>
<dbReference type="STRING" id="1330534.L323_00775"/>
<dbReference type="PANTHER" id="PTHR47505:SF1">
    <property type="entry name" value="DNA UTILIZATION PROTEIN YHGH"/>
    <property type="match status" value="1"/>
</dbReference>
<sequence>MGEESIIAFIEYIFPPRCAFCNTILKAGVPIYICEKCVGEIDYYKNSILSLNLPVGIQNYCDGILCVGRYSDCLKEAVRKFKFSNKSSYYRVFGKLLALKIENTRQLDSFDIIIPVPLYKSRQKQRGYNQAELMAEQIAETLKIPCGKNLLIKSSATKSQSMLKRTERLLNLEDAFMVVNDGLIANKNILLIDDILTTGSTVNQCCKTLKRAGAEKVIAGVIATTRNY</sequence>
<dbReference type="GO" id="GO:0016757">
    <property type="term" value="F:glycosyltransferase activity"/>
    <property type="evidence" value="ECO:0007669"/>
    <property type="project" value="UniProtKB-KW"/>
</dbReference>
<keyword evidence="3" id="KW-0808">Transferase</keyword>
<evidence type="ECO:0000313" key="3">
    <source>
        <dbReference type="EMBL" id="EPR14368.1"/>
    </source>
</evidence>
<dbReference type="InterPro" id="IPR051910">
    <property type="entry name" value="ComF/GntX_DNA_util-trans"/>
</dbReference>
<protein>
    <submittedName>
        <fullName evidence="3">Phosphoribosyltransferase</fullName>
    </submittedName>
</protein>
<comment type="caution">
    <text evidence="3">The sequence shown here is derived from an EMBL/GenBank/DDBJ whole genome shotgun (WGS) entry which is preliminary data.</text>
</comment>
<dbReference type="Gene3D" id="3.40.50.2020">
    <property type="match status" value="1"/>
</dbReference>
<evidence type="ECO:0000259" key="2">
    <source>
        <dbReference type="Pfam" id="PF00156"/>
    </source>
</evidence>
<dbReference type="InterPro" id="IPR029057">
    <property type="entry name" value="PRTase-like"/>
</dbReference>
<dbReference type="PATRIC" id="fig|1330534.3.peg.161"/>